<evidence type="ECO:0000256" key="4">
    <source>
        <dbReference type="ARBA" id="ARBA00022624"/>
    </source>
</evidence>
<dbReference type="InterPro" id="IPR002034">
    <property type="entry name" value="AIPM/Hcit_synth_CS"/>
</dbReference>
<dbReference type="InterPro" id="IPR054691">
    <property type="entry name" value="LeuA/HCS_post-cat"/>
</dbReference>
<feature type="domain" description="Pyruvate carboxyltransferase" evidence="10">
    <location>
        <begin position="7"/>
        <end position="275"/>
    </location>
</feature>
<evidence type="ECO:0000259" key="10">
    <source>
        <dbReference type="PROSITE" id="PS50991"/>
    </source>
</evidence>
<evidence type="ECO:0000313" key="12">
    <source>
        <dbReference type="Proteomes" id="UP000228921"/>
    </source>
</evidence>
<reference evidence="11 12" key="1">
    <citation type="submission" date="2017-11" db="EMBL/GenBank/DDBJ databases">
        <title>Evolution of Phototrophy in the Chloroflexi Phylum Driven by Horizontal Gene Transfer.</title>
        <authorList>
            <person name="Ward L.M."/>
            <person name="Hemp J."/>
            <person name="Shih P.M."/>
            <person name="Mcglynn S.E."/>
            <person name="Fischer W."/>
        </authorList>
    </citation>
    <scope>NUCLEOTIDE SEQUENCE [LARGE SCALE GENOMIC DNA]</scope>
    <source>
        <strain evidence="11">CP2_2F</strain>
    </source>
</reference>
<dbReference type="UniPathway" id="UPA00047">
    <property type="reaction ID" value="UER00066"/>
</dbReference>
<name>A0A2M8NZI3_9CHLR</name>
<dbReference type="GO" id="GO:0009097">
    <property type="term" value="P:isoleucine biosynthetic process"/>
    <property type="evidence" value="ECO:0007669"/>
    <property type="project" value="UniProtKB-UniRule"/>
</dbReference>
<sequence length="526" mass="57478">MTYPPYVYIYDTTLRDGTQREGISLSVQDKIRITKILDDLGVAYIEGGWPGSNPKDAAYFEAARHLPLKNAKLAAFGSTCRVGSAPEDDENIQMLVQAQTPVVTLVGKTWLLHVYEVLRTTPEENCRLIADSIRYLKALGKEVIYDAEHFFDGYKADSEYALETLKAAHAAGADWLTLCDTNGGTLYWEVEQIVCEVRQALPPHVKLAIHTHNDGELGVANSLAAVRQGAAMVQGTVNGYGERCGNANLCSVIPDLMLKMNVPCLPNPETLRTLTHVARTVAEIANLPPDNHLAYVGRSAFAHKGGIHVAAMRRTAQSYQHIDPALVGNEMRVLISDLSGRGNVLSKAEEFGMDVSSEAARQVLEEIKRLEHLGYAFEGAESSVALMLKRAQPDYKPPFELIDFFVVVENRRGRGMLAEATVKLAVGDTVVHTAAEGNGPVNALDIALRKALTPLYPQLAEFTLADYKVRILDGHNGSAAFTRVMIETQSATERWSTVGAGTNIIEASWRALADSVEYGLTMAKRA</sequence>
<comment type="pathway">
    <text evidence="1">Amino-acid biosynthesis; L-isoleucine biosynthesis; 2-oxobutanoate from pyruvate: step 1/3.</text>
</comment>
<dbReference type="PANTHER" id="PTHR43538">
    <property type="entry name" value="ALPHA-IPM SYNTHASE/HOMOCITRATE SYNTHASE"/>
    <property type="match status" value="1"/>
</dbReference>
<dbReference type="InterPro" id="IPR013709">
    <property type="entry name" value="2-isopropylmalate_synth_dimer"/>
</dbReference>
<evidence type="ECO:0000256" key="7">
    <source>
        <dbReference type="ARBA" id="ARBA00048263"/>
    </source>
</evidence>
<evidence type="ECO:0000256" key="9">
    <source>
        <dbReference type="RuleBase" id="RU003523"/>
    </source>
</evidence>
<dbReference type="GO" id="GO:0043714">
    <property type="term" value="F:(R)-citramalate synthase activity"/>
    <property type="evidence" value="ECO:0007669"/>
    <property type="project" value="UniProtKB-UniRule"/>
</dbReference>
<keyword evidence="5 9" id="KW-0808">Transferase</keyword>
<organism evidence="11 12">
    <name type="scientific">Candidatus Thermofonsia Clade 1 bacterium</name>
    <dbReference type="NCBI Taxonomy" id="2364210"/>
    <lineage>
        <taxon>Bacteria</taxon>
        <taxon>Bacillati</taxon>
        <taxon>Chloroflexota</taxon>
        <taxon>Candidatus Thermofontia</taxon>
        <taxon>Candidatus Thermofonsia Clade 1</taxon>
    </lineage>
</organism>
<comment type="similarity">
    <text evidence="2 9">Belongs to the alpha-IPM synthase/homocitrate synthase family.</text>
</comment>
<keyword evidence="4" id="KW-0412">Isoleucine biosynthesis</keyword>
<accession>A0A2M8NZI3</accession>
<dbReference type="SMART" id="SM00917">
    <property type="entry name" value="LeuA_dimer"/>
    <property type="match status" value="1"/>
</dbReference>
<dbReference type="GO" id="GO:0009098">
    <property type="term" value="P:L-leucine biosynthetic process"/>
    <property type="evidence" value="ECO:0007669"/>
    <property type="project" value="InterPro"/>
</dbReference>
<gene>
    <name evidence="11" type="ORF">CUN51_06955</name>
</gene>
<dbReference type="SUPFAM" id="SSF51569">
    <property type="entry name" value="Aldolase"/>
    <property type="match status" value="1"/>
</dbReference>
<evidence type="ECO:0000256" key="3">
    <source>
        <dbReference type="ARBA" id="ARBA00022605"/>
    </source>
</evidence>
<evidence type="ECO:0000256" key="5">
    <source>
        <dbReference type="ARBA" id="ARBA00022679"/>
    </source>
</evidence>
<dbReference type="Gene3D" id="1.10.238.260">
    <property type="match status" value="1"/>
</dbReference>
<dbReference type="InterPro" id="IPR000891">
    <property type="entry name" value="PYR_CT"/>
</dbReference>
<comment type="catalytic activity">
    <reaction evidence="7">
        <text>pyruvate + acetyl-CoA + H2O = (3R)-citramalate + CoA + H(+)</text>
        <dbReference type="Rhea" id="RHEA:19045"/>
        <dbReference type="ChEBI" id="CHEBI:15361"/>
        <dbReference type="ChEBI" id="CHEBI:15377"/>
        <dbReference type="ChEBI" id="CHEBI:15378"/>
        <dbReference type="ChEBI" id="CHEBI:30934"/>
        <dbReference type="ChEBI" id="CHEBI:57287"/>
        <dbReference type="ChEBI" id="CHEBI:57288"/>
        <dbReference type="EC" id="2.3.3.21"/>
    </reaction>
</comment>
<dbReference type="EMBL" id="PGTK01000007">
    <property type="protein sequence ID" value="PJF30717.1"/>
    <property type="molecule type" value="Genomic_DNA"/>
</dbReference>
<dbReference type="Gene3D" id="3.20.20.70">
    <property type="entry name" value="Aldolase class I"/>
    <property type="match status" value="1"/>
</dbReference>
<dbReference type="InterPro" id="IPR005675">
    <property type="entry name" value="Citramal_synthase"/>
</dbReference>
<dbReference type="Pfam" id="PF22617">
    <property type="entry name" value="HCS_D2"/>
    <property type="match status" value="1"/>
</dbReference>
<keyword evidence="3" id="KW-0028">Amino-acid biosynthesis</keyword>
<dbReference type="Proteomes" id="UP000228921">
    <property type="component" value="Unassembled WGS sequence"/>
</dbReference>
<dbReference type="NCBIfam" id="TIGR00977">
    <property type="entry name" value="citramal_synth"/>
    <property type="match status" value="1"/>
</dbReference>
<evidence type="ECO:0000256" key="8">
    <source>
        <dbReference type="NCBIfam" id="TIGR00977"/>
    </source>
</evidence>
<dbReference type="SUPFAM" id="SSF110921">
    <property type="entry name" value="2-isopropylmalate synthase LeuA, allosteric (dimerisation) domain"/>
    <property type="match status" value="1"/>
</dbReference>
<dbReference type="PROSITE" id="PS00815">
    <property type="entry name" value="AIPM_HOMOCIT_SYNTH_1"/>
    <property type="match status" value="1"/>
</dbReference>
<comment type="caution">
    <text evidence="11">The sequence shown here is derived from an EMBL/GenBank/DDBJ whole genome shotgun (WGS) entry which is preliminary data.</text>
</comment>
<dbReference type="Pfam" id="PF00682">
    <property type="entry name" value="HMGL-like"/>
    <property type="match status" value="1"/>
</dbReference>
<dbReference type="PANTHER" id="PTHR43538:SF1">
    <property type="entry name" value="(R)-CITRAMALATE SYNTHASE"/>
    <property type="match status" value="1"/>
</dbReference>
<evidence type="ECO:0000256" key="1">
    <source>
        <dbReference type="ARBA" id="ARBA00004743"/>
    </source>
</evidence>
<protein>
    <recommendedName>
        <fullName evidence="8">Citramalate synthase</fullName>
        <ecNumber evidence="8">2.3.3.21</ecNumber>
    </recommendedName>
</protein>
<keyword evidence="6" id="KW-0100">Branched-chain amino acid biosynthesis</keyword>
<dbReference type="PROSITE" id="PS50991">
    <property type="entry name" value="PYR_CT"/>
    <property type="match status" value="1"/>
</dbReference>
<dbReference type="EC" id="2.3.3.21" evidence="8"/>
<evidence type="ECO:0000256" key="6">
    <source>
        <dbReference type="ARBA" id="ARBA00023304"/>
    </source>
</evidence>
<proteinExistence type="inferred from homology"/>
<evidence type="ECO:0000313" key="11">
    <source>
        <dbReference type="EMBL" id="PJF30717.1"/>
    </source>
</evidence>
<dbReference type="CDD" id="cd07941">
    <property type="entry name" value="DRE_TIM_LeuA3"/>
    <property type="match status" value="1"/>
</dbReference>
<dbReference type="GO" id="GO:0003852">
    <property type="term" value="F:2-isopropylmalate synthase activity"/>
    <property type="evidence" value="ECO:0007669"/>
    <property type="project" value="InterPro"/>
</dbReference>
<evidence type="ECO:0000256" key="2">
    <source>
        <dbReference type="ARBA" id="ARBA00006154"/>
    </source>
</evidence>
<dbReference type="InterPro" id="IPR013785">
    <property type="entry name" value="Aldolase_TIM"/>
</dbReference>
<dbReference type="Pfam" id="PF08502">
    <property type="entry name" value="LeuA_dimer"/>
    <property type="match status" value="1"/>
</dbReference>
<dbReference type="Gene3D" id="3.30.160.270">
    <property type="match status" value="1"/>
</dbReference>
<dbReference type="InterPro" id="IPR036230">
    <property type="entry name" value="LeuA_allosteric_dom_sf"/>
</dbReference>
<dbReference type="AlphaFoldDB" id="A0A2M8NZI3"/>